<evidence type="ECO:0000313" key="1">
    <source>
        <dbReference type="EMBL" id="QDV71436.1"/>
    </source>
</evidence>
<dbReference type="Pfam" id="PF00702">
    <property type="entry name" value="Hydrolase"/>
    <property type="match status" value="1"/>
</dbReference>
<sequence>MQAAPTVEHACGLAFESCRDMLSRVQPLAQVATERWAMPSQRPHTGRRIRRPIFPSKRAASTHRTARRFPLLPHHKDTYVLTSTFVYFDLGKVLVTFDPEIACRQVGQLLGCDSPTIRAAMYDSGIEELLESGKIHEAEFLDRLFTHVGRSAAADDVLEAMSAMFRLNTSMLPVVSRLVNEGIPMGILSNTCGPHWDWIQRQNYGLLRLIGPRAALSYKIGCMKPDPQIYSAAAEIAGFAADQILFIDDRIENVQGATDCGWRAIHYVDTPTLVRDLRAMGYRCFV</sequence>
<reference evidence="1 2" key="1">
    <citation type="submission" date="2019-02" db="EMBL/GenBank/DDBJ databases">
        <title>Deep-cultivation of Planctomycetes and their phenomic and genomic characterization uncovers novel biology.</title>
        <authorList>
            <person name="Wiegand S."/>
            <person name="Jogler M."/>
            <person name="Boedeker C."/>
            <person name="Pinto D."/>
            <person name="Vollmers J."/>
            <person name="Rivas-Marin E."/>
            <person name="Kohn T."/>
            <person name="Peeters S.H."/>
            <person name="Heuer A."/>
            <person name="Rast P."/>
            <person name="Oberbeckmann S."/>
            <person name="Bunk B."/>
            <person name="Jeske O."/>
            <person name="Meyerdierks A."/>
            <person name="Storesund J.E."/>
            <person name="Kallscheuer N."/>
            <person name="Luecker S."/>
            <person name="Lage O.M."/>
            <person name="Pohl T."/>
            <person name="Merkel B.J."/>
            <person name="Hornburger P."/>
            <person name="Mueller R.-W."/>
            <person name="Bruemmer F."/>
            <person name="Labrenz M."/>
            <person name="Spormann A.M."/>
            <person name="Op den Camp H."/>
            <person name="Overmann J."/>
            <person name="Amann R."/>
            <person name="Jetten M.S.M."/>
            <person name="Mascher T."/>
            <person name="Medema M.H."/>
            <person name="Devos D.P."/>
            <person name="Kaster A.-K."/>
            <person name="Ovreas L."/>
            <person name="Rohde M."/>
            <person name="Galperin M.Y."/>
            <person name="Jogler C."/>
        </authorList>
    </citation>
    <scope>NUCLEOTIDE SEQUENCE [LARGE SCALE GENOMIC DNA]</scope>
    <source>
        <strain evidence="1 2">Poly24</strain>
    </source>
</reference>
<accession>A0A518K0W1</accession>
<dbReference type="InterPro" id="IPR006439">
    <property type="entry name" value="HAD-SF_hydro_IA"/>
</dbReference>
<gene>
    <name evidence="1" type="primary">yihX</name>
    <name evidence="1" type="ORF">Poly24_51720</name>
</gene>
<dbReference type="EC" id="3.1.3.-" evidence="1"/>
<dbReference type="SUPFAM" id="SSF56784">
    <property type="entry name" value="HAD-like"/>
    <property type="match status" value="1"/>
</dbReference>
<dbReference type="EMBL" id="CP036348">
    <property type="protein sequence ID" value="QDV71436.1"/>
    <property type="molecule type" value="Genomic_DNA"/>
</dbReference>
<dbReference type="Gene3D" id="3.40.50.1000">
    <property type="entry name" value="HAD superfamily/HAD-like"/>
    <property type="match status" value="1"/>
</dbReference>
<dbReference type="SFLD" id="SFLDG01129">
    <property type="entry name" value="C1.5:_HAD__Beta-PGM__Phosphata"/>
    <property type="match status" value="1"/>
</dbReference>
<proteinExistence type="predicted"/>
<dbReference type="CDD" id="cd02603">
    <property type="entry name" value="HAD_sEH-N_like"/>
    <property type="match status" value="1"/>
</dbReference>
<keyword evidence="1" id="KW-0378">Hydrolase</keyword>
<dbReference type="Gene3D" id="1.10.150.240">
    <property type="entry name" value="Putative phosphatase, domain 2"/>
    <property type="match status" value="1"/>
</dbReference>
<dbReference type="GO" id="GO:0016787">
    <property type="term" value="F:hydrolase activity"/>
    <property type="evidence" value="ECO:0007669"/>
    <property type="project" value="UniProtKB-KW"/>
</dbReference>
<dbReference type="InterPro" id="IPR023198">
    <property type="entry name" value="PGP-like_dom2"/>
</dbReference>
<protein>
    <submittedName>
        <fullName evidence="1">Alpha-D-glucose-1-phosphate phosphatase YihX</fullName>
        <ecNumber evidence="1">3.1.3.-</ecNumber>
    </submittedName>
</protein>
<name>A0A518K0W1_9BACT</name>
<organism evidence="1 2">
    <name type="scientific">Rosistilla carotiformis</name>
    <dbReference type="NCBI Taxonomy" id="2528017"/>
    <lineage>
        <taxon>Bacteria</taxon>
        <taxon>Pseudomonadati</taxon>
        <taxon>Planctomycetota</taxon>
        <taxon>Planctomycetia</taxon>
        <taxon>Pirellulales</taxon>
        <taxon>Pirellulaceae</taxon>
        <taxon>Rosistilla</taxon>
    </lineage>
</organism>
<dbReference type="AlphaFoldDB" id="A0A518K0W1"/>
<dbReference type="InterPro" id="IPR036412">
    <property type="entry name" value="HAD-like_sf"/>
</dbReference>
<dbReference type="InterPro" id="IPR023214">
    <property type="entry name" value="HAD_sf"/>
</dbReference>
<dbReference type="NCBIfam" id="TIGR01509">
    <property type="entry name" value="HAD-SF-IA-v3"/>
    <property type="match status" value="1"/>
</dbReference>
<dbReference type="PANTHER" id="PTHR43611:SF3">
    <property type="entry name" value="FLAVIN MONONUCLEOTIDE HYDROLASE 1, CHLOROPLATIC"/>
    <property type="match status" value="1"/>
</dbReference>
<dbReference type="SFLD" id="SFLDS00003">
    <property type="entry name" value="Haloacid_Dehalogenase"/>
    <property type="match status" value="1"/>
</dbReference>
<dbReference type="PANTHER" id="PTHR43611">
    <property type="entry name" value="ALPHA-D-GLUCOSE 1-PHOSPHATE PHOSPHATASE"/>
    <property type="match status" value="1"/>
</dbReference>
<dbReference type="Proteomes" id="UP000315082">
    <property type="component" value="Chromosome"/>
</dbReference>
<keyword evidence="2" id="KW-1185">Reference proteome</keyword>
<evidence type="ECO:0000313" key="2">
    <source>
        <dbReference type="Proteomes" id="UP000315082"/>
    </source>
</evidence>
<dbReference type="KEGG" id="rcf:Poly24_51720"/>